<name>A0A1Z5IL72_9LACO</name>
<feature type="signal peptide" evidence="1">
    <location>
        <begin position="1"/>
        <end position="21"/>
    </location>
</feature>
<reference evidence="2 3" key="1">
    <citation type="submission" date="2015-11" db="EMBL/GenBank/DDBJ databases">
        <title>Draft genome sequences of new species of the genus Lactobacillus isolated from orchardgrass silage.</title>
        <authorList>
            <person name="Tohno M."/>
            <person name="Tanizawa Y."/>
            <person name="Arita M."/>
        </authorList>
    </citation>
    <scope>NUCLEOTIDE SEQUENCE [LARGE SCALE GENOMIC DNA]</scope>
    <source>
        <strain evidence="2 3">IWT140</strain>
    </source>
</reference>
<feature type="chain" id="PRO_5038543953" description="Extracellular protein" evidence="1">
    <location>
        <begin position="22"/>
        <end position="144"/>
    </location>
</feature>
<keyword evidence="3" id="KW-1185">Reference proteome</keyword>
<keyword evidence="1" id="KW-0732">Signal</keyword>
<dbReference type="EMBL" id="BCMH01000001">
    <property type="protein sequence ID" value="GAX02514.1"/>
    <property type="molecule type" value="Genomic_DNA"/>
</dbReference>
<evidence type="ECO:0000313" key="2">
    <source>
        <dbReference type="EMBL" id="GAX02514.1"/>
    </source>
</evidence>
<evidence type="ECO:0000256" key="1">
    <source>
        <dbReference type="SAM" id="SignalP"/>
    </source>
</evidence>
<accession>A0A1Z5IL72</accession>
<sequence>MKKSMIAALAVSIGLAGGAMIAPTTASAHHSKTTATLHSFPKNMRHTWYHYDGKGRYDSFHFSTNRIKVVQYFGSKASKQTSNCYLYLVKGDQGTWINSKAHGEHGMGLFFKVTKHRGHVALREGSTNGNGIQTVHYFYRTHVK</sequence>
<gene>
    <name evidence="2" type="ORF">IWT140_00111</name>
</gene>
<comment type="caution">
    <text evidence="2">The sequence shown here is derived from an EMBL/GenBank/DDBJ whole genome shotgun (WGS) entry which is preliminary data.</text>
</comment>
<organism evidence="2 3">
    <name type="scientific">Secundilactobacillus pentosiphilus</name>
    <dbReference type="NCBI Taxonomy" id="1714682"/>
    <lineage>
        <taxon>Bacteria</taxon>
        <taxon>Bacillati</taxon>
        <taxon>Bacillota</taxon>
        <taxon>Bacilli</taxon>
        <taxon>Lactobacillales</taxon>
        <taxon>Lactobacillaceae</taxon>
        <taxon>Secundilactobacillus</taxon>
    </lineage>
</organism>
<evidence type="ECO:0008006" key="4">
    <source>
        <dbReference type="Google" id="ProtNLM"/>
    </source>
</evidence>
<dbReference type="Proteomes" id="UP000198430">
    <property type="component" value="Unassembled WGS sequence"/>
</dbReference>
<evidence type="ECO:0000313" key="3">
    <source>
        <dbReference type="Proteomes" id="UP000198430"/>
    </source>
</evidence>
<protein>
    <recommendedName>
        <fullName evidence="4">Extracellular protein</fullName>
    </recommendedName>
</protein>
<proteinExistence type="predicted"/>
<dbReference type="AlphaFoldDB" id="A0A1Z5IL72"/>
<dbReference type="RefSeq" id="WP_089087506.1">
    <property type="nucleotide sequence ID" value="NZ_BCMH01000001.1"/>
</dbReference>